<sequence length="423" mass="46937">MKPQQPQPSLLLLLILLLLATVSASPLHPKQLKSLQSLNISTPTNDPCNNNQSSSSSITCDDASPYRHITSLFFINCSSTLSLPFKTLKPLSKSLLSLSFTNCPSLSPPYHLPISLHSFSAVSSFLHNNHTRLSGLFLARLKNLKTLNISSTPISTSRRLYVILGNMHKLTFLKISNSNLSGFIPKSFHSNLTYIDLSNNSLKGSIRISITRLTNLKSLNLSHNSLSGQIPNKIKNLIFLKNLSLASNKLSGTIPNSLSSISELTHLDLSMNQLNGTVPSFFSEMKNLKHLNLADNSFHGVLPFNESFIKNLNFFEIGGNSELCYNKTVVSSNLKLEGFAPCDKYGFPLWSPSQKEESLSGENDYGDYNGEGGNEKNKEKMKNNEEEEHNGSNKTLFGLGIGLFSIVFLILFLFYLAKRCRWI</sequence>
<evidence type="ECO:0000256" key="1">
    <source>
        <dbReference type="SAM" id="MobiDB-lite"/>
    </source>
</evidence>
<evidence type="ECO:0000313" key="4">
    <source>
        <dbReference type="EMBL" id="KAG7536268.1"/>
    </source>
</evidence>
<accession>A0A8T1XQG2</accession>
<evidence type="ECO:0000313" key="5">
    <source>
        <dbReference type="Proteomes" id="UP000694251"/>
    </source>
</evidence>
<feature type="region of interest" description="Disordered" evidence="1">
    <location>
        <begin position="356"/>
        <end position="391"/>
    </location>
</feature>
<dbReference type="Pfam" id="PF13855">
    <property type="entry name" value="LRR_8"/>
    <property type="match status" value="1"/>
</dbReference>
<dbReference type="Proteomes" id="UP000694251">
    <property type="component" value="Chromosome 13"/>
</dbReference>
<dbReference type="OrthoDB" id="676979at2759"/>
<dbReference type="PANTHER" id="PTHR48064">
    <property type="entry name" value="OS01G0750400 PROTEIN"/>
    <property type="match status" value="1"/>
</dbReference>
<dbReference type="FunFam" id="3.80.10.10:FF:000221">
    <property type="entry name" value="Leucine-rich repeat receptor-like protein kinase PXL1"/>
    <property type="match status" value="1"/>
</dbReference>
<evidence type="ECO:0000256" key="3">
    <source>
        <dbReference type="SAM" id="SignalP"/>
    </source>
</evidence>
<dbReference type="InterPro" id="IPR053038">
    <property type="entry name" value="RLP_Defense"/>
</dbReference>
<dbReference type="Pfam" id="PF00560">
    <property type="entry name" value="LRR_1"/>
    <property type="match status" value="3"/>
</dbReference>
<feature type="transmembrane region" description="Helical" evidence="2">
    <location>
        <begin position="396"/>
        <end position="417"/>
    </location>
</feature>
<keyword evidence="2" id="KW-1133">Transmembrane helix</keyword>
<dbReference type="InterPro" id="IPR001611">
    <property type="entry name" value="Leu-rich_rpt"/>
</dbReference>
<dbReference type="AlphaFoldDB" id="A0A8T1XQG2"/>
<feature type="chain" id="PRO_5035737022" evidence="3">
    <location>
        <begin position="25"/>
        <end position="423"/>
    </location>
</feature>
<feature type="signal peptide" evidence="3">
    <location>
        <begin position="1"/>
        <end position="24"/>
    </location>
</feature>
<dbReference type="EMBL" id="JAEFBJ010000013">
    <property type="protein sequence ID" value="KAG7536268.1"/>
    <property type="molecule type" value="Genomic_DNA"/>
</dbReference>
<keyword evidence="3" id="KW-0732">Signal</keyword>
<keyword evidence="2" id="KW-0472">Membrane</keyword>
<dbReference type="PANTHER" id="PTHR48064:SF1">
    <property type="entry name" value="RECEPTOR-LIKE PROTEIN 51-RELATED"/>
    <property type="match status" value="1"/>
</dbReference>
<reference evidence="4 5" key="1">
    <citation type="submission" date="2020-12" db="EMBL/GenBank/DDBJ databases">
        <title>Concerted genomic and epigenomic changes stabilize Arabidopsis allopolyploids.</title>
        <authorList>
            <person name="Chen Z."/>
        </authorList>
    </citation>
    <scope>NUCLEOTIDE SEQUENCE [LARGE SCALE GENOMIC DNA]</scope>
    <source>
        <strain evidence="4">As9502</strain>
        <tissue evidence="4">Leaf</tissue>
    </source>
</reference>
<keyword evidence="5" id="KW-1185">Reference proteome</keyword>
<feature type="compositionally biased region" description="Basic and acidic residues" evidence="1">
    <location>
        <begin position="373"/>
        <end position="384"/>
    </location>
</feature>
<name>A0A8T1XQG2_ARASU</name>
<keyword evidence="2" id="KW-0812">Transmembrane</keyword>
<dbReference type="PROSITE" id="PS51450">
    <property type="entry name" value="LRR"/>
    <property type="match status" value="1"/>
</dbReference>
<proteinExistence type="predicted"/>
<comment type="caution">
    <text evidence="4">The sequence shown here is derived from an EMBL/GenBank/DDBJ whole genome shotgun (WGS) entry which is preliminary data.</text>
</comment>
<evidence type="ECO:0000256" key="2">
    <source>
        <dbReference type="SAM" id="Phobius"/>
    </source>
</evidence>
<organism evidence="4 5">
    <name type="scientific">Arabidopsis suecica</name>
    <name type="common">Swedish thale-cress</name>
    <name type="synonym">Cardaminopsis suecica</name>
    <dbReference type="NCBI Taxonomy" id="45249"/>
    <lineage>
        <taxon>Eukaryota</taxon>
        <taxon>Viridiplantae</taxon>
        <taxon>Streptophyta</taxon>
        <taxon>Embryophyta</taxon>
        <taxon>Tracheophyta</taxon>
        <taxon>Spermatophyta</taxon>
        <taxon>Magnoliopsida</taxon>
        <taxon>eudicotyledons</taxon>
        <taxon>Gunneridae</taxon>
        <taxon>Pentapetalae</taxon>
        <taxon>rosids</taxon>
        <taxon>malvids</taxon>
        <taxon>Brassicales</taxon>
        <taxon>Brassicaceae</taxon>
        <taxon>Camelineae</taxon>
        <taxon>Arabidopsis</taxon>
    </lineage>
</organism>
<protein>
    <submittedName>
        <fullName evidence="4">Leucine-rich repeat</fullName>
    </submittedName>
</protein>
<gene>
    <name evidence="4" type="ORF">ISN44_As13g002250</name>
</gene>